<sequence>MAAPRLWHLPPPIHQSIRRISIGWGGSKSRRRRILARSSRLNRRRRRRAVDSLPPTTTIQTTKFSPARFLNPWNDLSRILPTEDILYDRVESTSRTFGIVAALMGSLSAALLTMNTYDGYDTGRVEMKRLRTDNRRRLEDGRVTILPRREEDSRDNSSSATNIRRRDTLGFIEHVTFTHHVSGTSLLVSWGLEEDQLEDFYTACCSGSFYSGVLTTVISSVLNAWMAATPVVSLSEMLVLSVYTSLPFNLTSHCHLLKGAIRNFVRVHSWFIVSMPALLGLSTTLAGTALFIGIDREHGTPVSYIGLGGSVFGSAVLGLVTGRGWMCTYRSVTKAVLKRGERQMS</sequence>
<gene>
    <name evidence="2" type="ORF">ACHAWO_008612</name>
</gene>
<dbReference type="AlphaFoldDB" id="A0ABD3MX30"/>
<dbReference type="EMBL" id="JALLPJ020001346">
    <property type="protein sequence ID" value="KAL3768483.1"/>
    <property type="molecule type" value="Genomic_DNA"/>
</dbReference>
<dbReference type="Proteomes" id="UP001530400">
    <property type="component" value="Unassembled WGS sequence"/>
</dbReference>
<name>A0ABD3MX30_9STRA</name>
<organism evidence="2 3">
    <name type="scientific">Cyclotella atomus</name>
    <dbReference type="NCBI Taxonomy" id="382360"/>
    <lineage>
        <taxon>Eukaryota</taxon>
        <taxon>Sar</taxon>
        <taxon>Stramenopiles</taxon>
        <taxon>Ochrophyta</taxon>
        <taxon>Bacillariophyta</taxon>
        <taxon>Coscinodiscophyceae</taxon>
        <taxon>Thalassiosirophycidae</taxon>
        <taxon>Stephanodiscales</taxon>
        <taxon>Stephanodiscaceae</taxon>
        <taxon>Cyclotella</taxon>
    </lineage>
</organism>
<evidence type="ECO:0000256" key="1">
    <source>
        <dbReference type="SAM" id="Phobius"/>
    </source>
</evidence>
<keyword evidence="1" id="KW-0812">Transmembrane</keyword>
<evidence type="ECO:0000313" key="3">
    <source>
        <dbReference type="Proteomes" id="UP001530400"/>
    </source>
</evidence>
<evidence type="ECO:0000313" key="2">
    <source>
        <dbReference type="EMBL" id="KAL3768483.1"/>
    </source>
</evidence>
<keyword evidence="3" id="KW-1185">Reference proteome</keyword>
<feature type="transmembrane region" description="Helical" evidence="1">
    <location>
        <begin position="267"/>
        <end position="292"/>
    </location>
</feature>
<comment type="caution">
    <text evidence="2">The sequence shown here is derived from an EMBL/GenBank/DDBJ whole genome shotgun (WGS) entry which is preliminary data.</text>
</comment>
<keyword evidence="1" id="KW-1133">Transmembrane helix</keyword>
<protein>
    <submittedName>
        <fullName evidence="2">Uncharacterized protein</fullName>
    </submittedName>
</protein>
<accession>A0ABD3MX30</accession>
<proteinExistence type="predicted"/>
<reference evidence="2 3" key="1">
    <citation type="submission" date="2024-10" db="EMBL/GenBank/DDBJ databases">
        <title>Updated reference genomes for cyclostephanoid diatoms.</title>
        <authorList>
            <person name="Roberts W.R."/>
            <person name="Alverson A.J."/>
        </authorList>
    </citation>
    <scope>NUCLEOTIDE SEQUENCE [LARGE SCALE GENOMIC DNA]</scope>
    <source>
        <strain evidence="2 3">AJA010-31</strain>
    </source>
</reference>
<feature type="transmembrane region" description="Helical" evidence="1">
    <location>
        <begin position="304"/>
        <end position="325"/>
    </location>
</feature>
<keyword evidence="1" id="KW-0472">Membrane</keyword>